<gene>
    <name evidence="1" type="ORF">A7U60_g6620</name>
</gene>
<keyword evidence="2" id="KW-1185">Reference proteome</keyword>
<dbReference type="Proteomes" id="UP000757232">
    <property type="component" value="Unassembled WGS sequence"/>
</dbReference>
<protein>
    <submittedName>
        <fullName evidence="1">Uncharacterized protein</fullName>
    </submittedName>
</protein>
<organism evidence="1 2">
    <name type="scientific">Sanghuangporus baumii</name>
    <name type="common">Phellinus baumii</name>
    <dbReference type="NCBI Taxonomy" id="108892"/>
    <lineage>
        <taxon>Eukaryota</taxon>
        <taxon>Fungi</taxon>
        <taxon>Dikarya</taxon>
        <taxon>Basidiomycota</taxon>
        <taxon>Agaricomycotina</taxon>
        <taxon>Agaricomycetes</taxon>
        <taxon>Hymenochaetales</taxon>
        <taxon>Hymenochaetaceae</taxon>
        <taxon>Sanghuangporus</taxon>
    </lineage>
</organism>
<sequence>MAIISKKLGIIEPYRRPAPTNRLPKVIQMIFQGYEYLFGTIAFILKRDAPHQAGGLVLLVPSGSHHVKTHLIMKDIVTAPDDV</sequence>
<name>A0A9Q5HUM9_SANBA</name>
<comment type="caution">
    <text evidence="1">The sequence shown here is derived from an EMBL/GenBank/DDBJ whole genome shotgun (WGS) entry which is preliminary data.</text>
</comment>
<dbReference type="EMBL" id="LNZH02000203">
    <property type="protein sequence ID" value="OCB86308.1"/>
    <property type="molecule type" value="Genomic_DNA"/>
</dbReference>
<reference evidence="1" key="1">
    <citation type="submission" date="2016-06" db="EMBL/GenBank/DDBJ databases">
        <title>Draft Genome sequence of the fungus Inonotus baumii.</title>
        <authorList>
            <person name="Zhu H."/>
            <person name="Lin W."/>
        </authorList>
    </citation>
    <scope>NUCLEOTIDE SEQUENCE</scope>
    <source>
        <strain evidence="1">821</strain>
    </source>
</reference>
<evidence type="ECO:0000313" key="2">
    <source>
        <dbReference type="Proteomes" id="UP000757232"/>
    </source>
</evidence>
<evidence type="ECO:0000313" key="1">
    <source>
        <dbReference type="EMBL" id="OCB86308.1"/>
    </source>
</evidence>
<proteinExistence type="predicted"/>
<accession>A0A9Q5HUM9</accession>
<dbReference type="AlphaFoldDB" id="A0A9Q5HUM9"/>